<organism evidence="2">
    <name type="scientific">uncultured Thiotrichaceae bacterium</name>
    <dbReference type="NCBI Taxonomy" id="298394"/>
    <lineage>
        <taxon>Bacteria</taxon>
        <taxon>Pseudomonadati</taxon>
        <taxon>Pseudomonadota</taxon>
        <taxon>Gammaproteobacteria</taxon>
        <taxon>Thiotrichales</taxon>
        <taxon>Thiotrichaceae</taxon>
        <taxon>environmental samples</taxon>
    </lineage>
</organism>
<dbReference type="NCBIfam" id="NF047539">
    <property type="entry name" value="XAC2610_fam"/>
    <property type="match status" value="1"/>
</dbReference>
<feature type="signal peptide" evidence="1">
    <location>
        <begin position="1"/>
        <end position="24"/>
    </location>
</feature>
<evidence type="ECO:0000313" key="2">
    <source>
        <dbReference type="EMBL" id="CAA6808501.1"/>
    </source>
</evidence>
<dbReference type="EMBL" id="CACVAY010000037">
    <property type="protein sequence ID" value="CAA6808501.1"/>
    <property type="molecule type" value="Genomic_DNA"/>
</dbReference>
<reference evidence="2" key="1">
    <citation type="submission" date="2020-01" db="EMBL/GenBank/DDBJ databases">
        <authorList>
            <person name="Meier V. D."/>
            <person name="Meier V D."/>
        </authorList>
    </citation>
    <scope>NUCLEOTIDE SEQUENCE</scope>
    <source>
        <strain evidence="2">HLG_WM_MAG_07</strain>
    </source>
</reference>
<protein>
    <recommendedName>
        <fullName evidence="3">SH3b domain-containing protein</fullName>
    </recommendedName>
</protein>
<dbReference type="AlphaFoldDB" id="A0A6S6SS09"/>
<accession>A0A6S6SS09</accession>
<gene>
    <name evidence="2" type="ORF">HELGO_WM12793</name>
</gene>
<evidence type="ECO:0000256" key="1">
    <source>
        <dbReference type="SAM" id="SignalP"/>
    </source>
</evidence>
<name>A0A6S6SS09_9GAMM</name>
<feature type="chain" id="PRO_5028222280" description="SH3b domain-containing protein" evidence="1">
    <location>
        <begin position="25"/>
        <end position="270"/>
    </location>
</feature>
<keyword evidence="1" id="KW-0732">Signal</keyword>
<evidence type="ECO:0008006" key="3">
    <source>
        <dbReference type="Google" id="ProtNLM"/>
    </source>
</evidence>
<dbReference type="InterPro" id="IPR058087">
    <property type="entry name" value="XAC2610_dom"/>
</dbReference>
<sequence>MKLPGVVASILCLCNPVLQSSAMAEMESHNFSPFPGFQTSVTTQDDKVLAITNGNAQVLVENISVIPEYAQETWVEDYNFDNHKEIAVSTSIDKVGEDELYHIFRWNPLANRFDRMNFYSKLSNLEIIEARQEIRSSYLSDKYWTEDTYRFLNGKPYLYSRSDLIAIDIWHTRVFDPSARVIRSLVSEDGLVEKPPVPVISRIKVPVANLYQAPLPSTISDRVFTEDEIVTILDFSISMNDTLSWVLIRTEIGNKSVQGWTLLENLDLDY</sequence>
<proteinExistence type="predicted"/>